<dbReference type="eggNOG" id="COG1587">
    <property type="taxonomic scope" value="Bacteria"/>
</dbReference>
<dbReference type="GO" id="GO:0005829">
    <property type="term" value="C:cytosol"/>
    <property type="evidence" value="ECO:0007669"/>
    <property type="project" value="TreeGrafter"/>
</dbReference>
<dbReference type="EMBL" id="JRFA01000009">
    <property type="protein sequence ID" value="KGN75054.1"/>
    <property type="molecule type" value="Genomic_DNA"/>
</dbReference>
<evidence type="ECO:0000259" key="1">
    <source>
        <dbReference type="Pfam" id="PF02602"/>
    </source>
</evidence>
<reference evidence="2 3" key="1">
    <citation type="submission" date="2014-09" db="EMBL/GenBank/DDBJ databases">
        <title>Draft Genome Sequence of Porphyromonas macacae COT-192_OH2859.</title>
        <authorList>
            <person name="Wallis C."/>
            <person name="Deusch O."/>
            <person name="O'Flynn C."/>
            <person name="Davis I."/>
            <person name="Horsfall A."/>
            <person name="Kirkwood N."/>
            <person name="Harris S."/>
            <person name="Eisen J.A."/>
            <person name="Coil D.A."/>
            <person name="Darling A.E."/>
            <person name="Jospin G."/>
            <person name="Alexiev A."/>
        </authorList>
    </citation>
    <scope>NUCLEOTIDE SEQUENCE [LARGE SCALE GENOMIC DNA]</scope>
    <source>
        <strain evidence="3">COT-192 OH2859</strain>
    </source>
</reference>
<dbReference type="PANTHER" id="PTHR12390:SF0">
    <property type="entry name" value="UROPORPHYRINOGEN-III SYNTHASE"/>
    <property type="match status" value="1"/>
</dbReference>
<dbReference type="Pfam" id="PF02602">
    <property type="entry name" value="HEM4"/>
    <property type="match status" value="1"/>
</dbReference>
<protein>
    <submittedName>
        <fullName evidence="2">Uroporphyrinogen-III synthase</fullName>
    </submittedName>
</protein>
<feature type="domain" description="Tetrapyrrole biosynthesis uroporphyrinogen III synthase" evidence="1">
    <location>
        <begin position="27"/>
        <end position="237"/>
    </location>
</feature>
<dbReference type="InterPro" id="IPR003754">
    <property type="entry name" value="4pyrrol_synth_uPrphyn_synth"/>
</dbReference>
<sequence length="250" mass="28549">MSKIEKILISQPKPAFGKSPYYDIAAQHNVNIDFRPFIQVETFSAREFRNQKINISDHTAVIFTGRKAIDHFFKLTEELRLAMPETMKYFCISEAVAVYLQKYIVYRKRKVFFGQTGKTEDMVAVINKHNKEHYFLPLAEEHKNDLIDMLEEKNINFTSGIMYRTVSDDLSDVDIQAQDMIILFSPAGVQSLNKNFPDFKQGEIKLGAFGPSTAKAVEEAGFRLDLSAPTAEAQSMTTALDLFLTKKKKK</sequence>
<proteinExistence type="predicted"/>
<dbReference type="GO" id="GO:0004852">
    <property type="term" value="F:uroporphyrinogen-III synthase activity"/>
    <property type="evidence" value="ECO:0007669"/>
    <property type="project" value="InterPro"/>
</dbReference>
<keyword evidence="3" id="KW-1185">Reference proteome</keyword>
<dbReference type="Gene3D" id="3.40.50.10090">
    <property type="match status" value="2"/>
</dbReference>
<dbReference type="PANTHER" id="PTHR12390">
    <property type="entry name" value="UROPORPHYRINOGEN III SYNTHASE"/>
    <property type="match status" value="1"/>
</dbReference>
<dbReference type="CDD" id="cd06578">
    <property type="entry name" value="HemD"/>
    <property type="match status" value="1"/>
</dbReference>
<name>A0A0A2EF42_9PORP</name>
<gene>
    <name evidence="2" type="ORF">HQ47_03890</name>
</gene>
<evidence type="ECO:0000313" key="2">
    <source>
        <dbReference type="EMBL" id="KGN75054.1"/>
    </source>
</evidence>
<dbReference type="Proteomes" id="UP000030103">
    <property type="component" value="Unassembled WGS sequence"/>
</dbReference>
<accession>A0A0A2EF42</accession>
<dbReference type="STRING" id="28115.HQ47_03890"/>
<dbReference type="GO" id="GO:0006780">
    <property type="term" value="P:uroporphyrinogen III biosynthetic process"/>
    <property type="evidence" value="ECO:0007669"/>
    <property type="project" value="InterPro"/>
</dbReference>
<dbReference type="AlphaFoldDB" id="A0A0A2EF42"/>
<organism evidence="2 3">
    <name type="scientific">Porphyromonas macacae</name>
    <dbReference type="NCBI Taxonomy" id="28115"/>
    <lineage>
        <taxon>Bacteria</taxon>
        <taxon>Pseudomonadati</taxon>
        <taxon>Bacteroidota</taxon>
        <taxon>Bacteroidia</taxon>
        <taxon>Bacteroidales</taxon>
        <taxon>Porphyromonadaceae</taxon>
        <taxon>Porphyromonas</taxon>
    </lineage>
</organism>
<dbReference type="SUPFAM" id="SSF69618">
    <property type="entry name" value="HemD-like"/>
    <property type="match status" value="1"/>
</dbReference>
<dbReference type="InterPro" id="IPR036108">
    <property type="entry name" value="4pyrrol_syn_uPrphyn_synt_sf"/>
</dbReference>
<dbReference type="RefSeq" id="WP_036873397.1">
    <property type="nucleotide sequence ID" value="NZ_JASBZX010000001.1"/>
</dbReference>
<comment type="caution">
    <text evidence="2">The sequence shown here is derived from an EMBL/GenBank/DDBJ whole genome shotgun (WGS) entry which is preliminary data.</text>
</comment>
<dbReference type="InterPro" id="IPR039793">
    <property type="entry name" value="UROS/Hem4"/>
</dbReference>
<dbReference type="OrthoDB" id="1149788at2"/>
<evidence type="ECO:0000313" key="3">
    <source>
        <dbReference type="Proteomes" id="UP000030103"/>
    </source>
</evidence>